<reference evidence="1" key="1">
    <citation type="submission" date="2020-03" db="EMBL/GenBank/DDBJ databases">
        <title>The deep terrestrial virosphere.</title>
        <authorList>
            <person name="Holmfeldt K."/>
            <person name="Nilsson E."/>
            <person name="Simone D."/>
            <person name="Lopez-Fernandez M."/>
            <person name="Wu X."/>
            <person name="de Brujin I."/>
            <person name="Lundin D."/>
            <person name="Andersson A."/>
            <person name="Bertilsson S."/>
            <person name="Dopson M."/>
        </authorList>
    </citation>
    <scope>NUCLEOTIDE SEQUENCE</scope>
    <source>
        <strain evidence="1">TM448A01495</strain>
    </source>
</reference>
<sequence>MSMVYSQAEKKWTKVKNLKNLLFWQQPDYQFFLHRCIDSSYFAVTEKTTGCAVTFIGDTAKEAIIRADIALASVTPEQFKVKVNEAFARQCNDINQL</sequence>
<name>A0A6H1ZQW3_9ZZZZ</name>
<proteinExistence type="predicted"/>
<dbReference type="EMBL" id="MT144156">
    <property type="protein sequence ID" value="QJA49811.1"/>
    <property type="molecule type" value="Genomic_DNA"/>
</dbReference>
<dbReference type="AlphaFoldDB" id="A0A6H1ZQW3"/>
<accession>A0A6H1ZQW3</accession>
<protein>
    <submittedName>
        <fullName evidence="1">Uncharacterized protein</fullName>
    </submittedName>
</protein>
<evidence type="ECO:0000313" key="1">
    <source>
        <dbReference type="EMBL" id="QJA49811.1"/>
    </source>
</evidence>
<organism evidence="1">
    <name type="scientific">viral metagenome</name>
    <dbReference type="NCBI Taxonomy" id="1070528"/>
    <lineage>
        <taxon>unclassified sequences</taxon>
        <taxon>metagenomes</taxon>
        <taxon>organismal metagenomes</taxon>
    </lineage>
</organism>
<gene>
    <name evidence="1" type="ORF">TM448A01495_0019</name>
</gene>